<organism evidence="2 3">
    <name type="scientific">Lasius niger</name>
    <name type="common">Black garden ant</name>
    <dbReference type="NCBI Taxonomy" id="67767"/>
    <lineage>
        <taxon>Eukaryota</taxon>
        <taxon>Metazoa</taxon>
        <taxon>Ecdysozoa</taxon>
        <taxon>Arthropoda</taxon>
        <taxon>Hexapoda</taxon>
        <taxon>Insecta</taxon>
        <taxon>Pterygota</taxon>
        <taxon>Neoptera</taxon>
        <taxon>Endopterygota</taxon>
        <taxon>Hymenoptera</taxon>
        <taxon>Apocrita</taxon>
        <taxon>Aculeata</taxon>
        <taxon>Formicoidea</taxon>
        <taxon>Formicidae</taxon>
        <taxon>Formicinae</taxon>
        <taxon>Lasius</taxon>
        <taxon>Lasius</taxon>
    </lineage>
</organism>
<feature type="compositionally biased region" description="Polar residues" evidence="1">
    <location>
        <begin position="116"/>
        <end position="128"/>
    </location>
</feature>
<feature type="compositionally biased region" description="Basic and acidic residues" evidence="1">
    <location>
        <begin position="843"/>
        <end position="857"/>
    </location>
</feature>
<feature type="compositionally biased region" description="Polar residues" evidence="1">
    <location>
        <begin position="820"/>
        <end position="833"/>
    </location>
</feature>
<dbReference type="AlphaFoldDB" id="A0A0J7NZ28"/>
<sequence>MFYSILGNIQNNNECRIPGAQDRMNRREDPLLRQHRNRLLQLAEATNIKPGRGSGKRRGQKQSHGFGPSNGGPSRVTLQDIVRNDPGYTPNIEHLVFPERKSSNPNLAGVADGSPPNKSKSNATSSGRSRLAEVFARHYARGSSQDSSVTSRKNHVNSTSLDGGNVVGHQPGPGGPTVVTRSIGRRWLSQNSQSSRQHSAEDGIRGGSVGVGGPVSTSSSSQAPGQNVPPALPPRRVNPATDTNEIANPISRIDSGTSGELFISGDCSRELSPVRWCDREVDGVYLGRSGWVQVQQRSLDENRRANYESNLVTATTGTLPLSRRAAVKLADYHCNSEPGKCPQDFARGLDSQRPDFLALHNQDFDSITTSACTSPHSIPESFSPPSITPIISPPPAFQDAVTGRKSSSSRHSSGGRSNYGSKAPFLPRSNAIVDSDIISPPPTPPPHQVNWSSLPSGSRKNLGSAPSRSKRQNPNQQQQQQQQQYRMAQAKSLEDQSSSRSCVTKSIMPSLAENTDSSVEGYEDGDEDDNPSSSLNLSLVSSSALALNSSTESIRANGERISPNRQGRSNALRQHQSARTNQMSPESHQSRVRRSRSLQLPEKRSPGTAGPQRDHSRESNEAHRVVVKIVNDRGNERPKRHVLQNRKAQSTDDTINENLLREAEVVTEYLYGTRSRVVPRSGMLSSRYERRDENQEQRRGTSNTYDVYIISSKQQQQQHQSSKAFNSSQPQQQPQQSQQQQQQQQQQQSRRPRTLQRGATTPNTSAPSVNQDFCISPDTKLRCNSSTCDFWPHCSQRETLYSPNQAPPPVFMKLSQSYPAHQRLSTDTGSHRGSASSSPASLERMDDRELRERDNLRKNRSNQQANSKYQERSKNVLKQTNRWSPLEGINGNGSGVEKRDQMHHRVYRKPDFPGSFEGADNKDRRVSPIQGVNVVSRSPSGGPIASSSTNTSSSSSSDIWITTSDRTVTKSPRNAKSSGASTPMEDAVIGSLKTLIEPPKDGTLSRPGSAPTRGEDSLTDDIILDPHQRSLSLPKSFLAHNTADG</sequence>
<feature type="compositionally biased region" description="Low complexity" evidence="1">
    <location>
        <begin position="403"/>
        <end position="421"/>
    </location>
</feature>
<feature type="compositionally biased region" description="Low complexity" evidence="1">
    <location>
        <begin position="946"/>
        <end position="965"/>
    </location>
</feature>
<dbReference type="EMBL" id="LBMM01000731">
    <property type="protein sequence ID" value="KMQ97615.1"/>
    <property type="molecule type" value="Genomic_DNA"/>
</dbReference>
<protein>
    <submittedName>
        <fullName evidence="2">Serine arginine repetitive matrix protein 2-like isoform x3 protein</fullName>
    </submittedName>
</protein>
<feature type="region of interest" description="Disordered" evidence="1">
    <location>
        <begin position="712"/>
        <end position="772"/>
    </location>
</feature>
<feature type="compositionally biased region" description="Polar residues" evidence="1">
    <location>
        <begin position="188"/>
        <end position="197"/>
    </location>
</feature>
<feature type="compositionally biased region" description="Polar residues" evidence="1">
    <location>
        <begin position="495"/>
        <end position="504"/>
    </location>
</feature>
<dbReference type="PaxDb" id="67767-A0A0J7NZ28"/>
<feature type="compositionally biased region" description="Polar residues" evidence="1">
    <location>
        <begin position="449"/>
        <end position="475"/>
    </location>
</feature>
<dbReference type="OrthoDB" id="660555at2759"/>
<feature type="compositionally biased region" description="Polar residues" evidence="1">
    <location>
        <begin position="757"/>
        <end position="772"/>
    </location>
</feature>
<feature type="region of interest" description="Disordered" evidence="1">
    <location>
        <begin position="370"/>
        <end position="536"/>
    </location>
</feature>
<feature type="compositionally biased region" description="Low complexity" evidence="1">
    <location>
        <begin position="374"/>
        <end position="390"/>
    </location>
</feature>
<feature type="compositionally biased region" description="Polar residues" evidence="1">
    <location>
        <begin position="142"/>
        <end position="162"/>
    </location>
</feature>
<reference evidence="2 3" key="1">
    <citation type="submission" date="2015-04" db="EMBL/GenBank/DDBJ databases">
        <title>Lasius niger genome sequencing.</title>
        <authorList>
            <person name="Konorov E.A."/>
            <person name="Nikitin M.A."/>
            <person name="Kirill M.V."/>
            <person name="Chang P."/>
        </authorList>
    </citation>
    <scope>NUCLEOTIDE SEQUENCE [LARGE SCALE GENOMIC DNA]</scope>
    <source>
        <tissue evidence="2">Whole</tissue>
    </source>
</reference>
<feature type="compositionally biased region" description="Polar residues" evidence="1">
    <location>
        <begin position="563"/>
        <end position="586"/>
    </location>
</feature>
<dbReference type="STRING" id="67767.A0A0J7NZ28"/>
<dbReference type="Proteomes" id="UP000036403">
    <property type="component" value="Unassembled WGS sequence"/>
</dbReference>
<feature type="compositionally biased region" description="Basic and acidic residues" evidence="1">
    <location>
        <begin position="612"/>
        <end position="624"/>
    </location>
</feature>
<accession>A0A0J7NZ28</accession>
<name>A0A0J7NZ28_LASNI</name>
<evidence type="ECO:0000313" key="2">
    <source>
        <dbReference type="EMBL" id="KMQ97615.1"/>
    </source>
</evidence>
<feature type="region of interest" description="Disordered" evidence="1">
    <location>
        <begin position="45"/>
        <end position="255"/>
    </location>
</feature>
<gene>
    <name evidence="2" type="ORF">RF55_2045</name>
</gene>
<feature type="region of interest" description="Disordered" evidence="1">
    <location>
        <begin position="550"/>
        <end position="624"/>
    </location>
</feature>
<evidence type="ECO:0000256" key="1">
    <source>
        <dbReference type="SAM" id="MobiDB-lite"/>
    </source>
</evidence>
<feature type="region of interest" description="Disordered" evidence="1">
    <location>
        <begin position="820"/>
        <end position="1020"/>
    </location>
</feature>
<feature type="compositionally biased region" description="Acidic residues" evidence="1">
    <location>
        <begin position="521"/>
        <end position="530"/>
    </location>
</feature>
<keyword evidence="3" id="KW-1185">Reference proteome</keyword>
<proteinExistence type="predicted"/>
<comment type="caution">
    <text evidence="2">The sequence shown here is derived from an EMBL/GenBank/DDBJ whole genome shotgun (WGS) entry which is preliminary data.</text>
</comment>
<evidence type="ECO:0000313" key="3">
    <source>
        <dbReference type="Proteomes" id="UP000036403"/>
    </source>
</evidence>
<feature type="compositionally biased region" description="Polar residues" evidence="1">
    <location>
        <begin position="969"/>
        <end position="981"/>
    </location>
</feature>
<feature type="compositionally biased region" description="Low complexity" evidence="1">
    <location>
        <begin position="712"/>
        <end position="749"/>
    </location>
</feature>